<organism evidence="6 7">
    <name type="scientific">Parvularcula maris</name>
    <dbReference type="NCBI Taxonomy" id="2965077"/>
    <lineage>
        <taxon>Bacteria</taxon>
        <taxon>Pseudomonadati</taxon>
        <taxon>Pseudomonadota</taxon>
        <taxon>Alphaproteobacteria</taxon>
        <taxon>Parvularculales</taxon>
        <taxon>Parvularculaceae</taxon>
        <taxon>Parvularcula</taxon>
    </lineage>
</organism>
<proteinExistence type="inferred from homology"/>
<accession>A0A9X2LBZ9</accession>
<dbReference type="EMBL" id="JANIBC010000007">
    <property type="protein sequence ID" value="MCQ8185752.1"/>
    <property type="molecule type" value="Genomic_DNA"/>
</dbReference>
<dbReference type="AlphaFoldDB" id="A0A9X2LBZ9"/>
<keyword evidence="5" id="KW-0998">Cell outer membrane</keyword>
<dbReference type="RefSeq" id="WP_256619639.1">
    <property type="nucleotide sequence ID" value="NZ_JANIBC010000007.1"/>
</dbReference>
<comment type="subcellular location">
    <subcellularLocation>
        <location evidence="1">Cell outer membrane</location>
    </subcellularLocation>
</comment>
<keyword evidence="4" id="KW-0472">Membrane</keyword>
<evidence type="ECO:0000256" key="4">
    <source>
        <dbReference type="ARBA" id="ARBA00023136"/>
    </source>
</evidence>
<evidence type="ECO:0000313" key="7">
    <source>
        <dbReference type="Proteomes" id="UP001142610"/>
    </source>
</evidence>
<gene>
    <name evidence="6" type="ORF">NOG11_10130</name>
</gene>
<dbReference type="PANTHER" id="PTHR38776:SF1">
    <property type="entry name" value="MLTA-INTERACTING PROTEIN-RELATED"/>
    <property type="match status" value="1"/>
</dbReference>
<dbReference type="Pfam" id="PF06629">
    <property type="entry name" value="MipA"/>
    <property type="match status" value="1"/>
</dbReference>
<evidence type="ECO:0000256" key="1">
    <source>
        <dbReference type="ARBA" id="ARBA00004442"/>
    </source>
</evidence>
<dbReference type="InterPro" id="IPR010583">
    <property type="entry name" value="MipA"/>
</dbReference>
<reference evidence="6" key="1">
    <citation type="submission" date="2022-07" db="EMBL/GenBank/DDBJ databases">
        <title>Parvularcula maris sp. nov., an algicidal bacterium isolated from seawater.</title>
        <authorList>
            <person name="Li F."/>
        </authorList>
    </citation>
    <scope>NUCLEOTIDE SEQUENCE</scope>
    <source>
        <strain evidence="6">BGMRC 0090</strain>
    </source>
</reference>
<evidence type="ECO:0000256" key="2">
    <source>
        <dbReference type="ARBA" id="ARBA00005722"/>
    </source>
</evidence>
<dbReference type="PANTHER" id="PTHR38776">
    <property type="entry name" value="MLTA-INTERACTING PROTEIN-RELATED"/>
    <property type="match status" value="1"/>
</dbReference>
<sequence length="269" mass="29825">MAASSFALASAQTPEEIEQYKKMTIFQVGLATAINNEPYRGLDDSPTILPVPFYVYNKNNLTLAGPNVSYRFWRPLDVQLSAEGRYRFQNYDEDDSPFLEGLGNRNGTFEVGIKGQKRINRLRLQAQAMTDVAGQHDGHELQAQATFEVGNGRMISFRPTGGVNYLSQNVVHYYYGVNPGEARLNLPTGEGDFMDRTAFRGESAFVPFTGAEVRIRLSRRFALSGQVKASFLPEEITDSPIVGSSTRTSAFIGLSYGLSGPGIKKGQWW</sequence>
<comment type="similarity">
    <text evidence="2">Belongs to the MipA/OmpV family.</text>
</comment>
<evidence type="ECO:0000256" key="5">
    <source>
        <dbReference type="ARBA" id="ARBA00023237"/>
    </source>
</evidence>
<name>A0A9X2LBZ9_9PROT</name>
<protein>
    <submittedName>
        <fullName evidence="6">MipA/OmpV family protein</fullName>
    </submittedName>
</protein>
<comment type="caution">
    <text evidence="6">The sequence shown here is derived from an EMBL/GenBank/DDBJ whole genome shotgun (WGS) entry which is preliminary data.</text>
</comment>
<dbReference type="GO" id="GO:0009279">
    <property type="term" value="C:cell outer membrane"/>
    <property type="evidence" value="ECO:0007669"/>
    <property type="project" value="UniProtKB-SubCell"/>
</dbReference>
<keyword evidence="3" id="KW-0732">Signal</keyword>
<evidence type="ECO:0000313" key="6">
    <source>
        <dbReference type="EMBL" id="MCQ8185752.1"/>
    </source>
</evidence>
<evidence type="ECO:0000256" key="3">
    <source>
        <dbReference type="ARBA" id="ARBA00022729"/>
    </source>
</evidence>
<keyword evidence="7" id="KW-1185">Reference proteome</keyword>
<dbReference type="Proteomes" id="UP001142610">
    <property type="component" value="Unassembled WGS sequence"/>
</dbReference>